<dbReference type="PANTHER" id="PTHR21624:SF1">
    <property type="entry name" value="ALKYLGLYCEROL MONOOXYGENASE"/>
    <property type="match status" value="1"/>
</dbReference>
<reference evidence="9" key="1">
    <citation type="submission" date="2022-06" db="EMBL/GenBank/DDBJ databases">
        <title>Alkalimarinus sp. nov., isolated from gut of a Alitta virens.</title>
        <authorList>
            <person name="Yang A.I."/>
            <person name="Shin N.-R."/>
        </authorList>
    </citation>
    <scope>NUCLEOTIDE SEQUENCE</scope>
    <source>
        <strain evidence="9">A2M4</strain>
    </source>
</reference>
<evidence type="ECO:0000256" key="4">
    <source>
        <dbReference type="ARBA" id="ARBA00023002"/>
    </source>
</evidence>
<comment type="subcellular location">
    <subcellularLocation>
        <location evidence="1">Endomembrane system</location>
        <topology evidence="1">Multi-pass membrane protein</topology>
    </subcellularLocation>
</comment>
<keyword evidence="3 7" id="KW-1133">Transmembrane helix</keyword>
<evidence type="ECO:0000259" key="8">
    <source>
        <dbReference type="Pfam" id="PF04116"/>
    </source>
</evidence>
<keyword evidence="4" id="KW-0560">Oxidoreductase</keyword>
<name>A0ABY6N2B5_9ALTE</name>
<dbReference type="EMBL" id="CP100390">
    <property type="protein sequence ID" value="UZE96224.1"/>
    <property type="molecule type" value="Genomic_DNA"/>
</dbReference>
<gene>
    <name evidence="9" type="ORF">NKI27_00315</name>
</gene>
<dbReference type="PANTHER" id="PTHR21624">
    <property type="entry name" value="STEROL DESATURASE-RELATED PROTEIN"/>
    <property type="match status" value="1"/>
</dbReference>
<evidence type="ECO:0000313" key="9">
    <source>
        <dbReference type="EMBL" id="UZE96224.1"/>
    </source>
</evidence>
<feature type="domain" description="Fatty acid hydroxylase" evidence="8">
    <location>
        <begin position="88"/>
        <end position="221"/>
    </location>
</feature>
<dbReference type="Pfam" id="PF04116">
    <property type="entry name" value="FA_hydroxylase"/>
    <property type="match status" value="1"/>
</dbReference>
<feature type="transmembrane region" description="Helical" evidence="7">
    <location>
        <begin position="84"/>
        <end position="101"/>
    </location>
</feature>
<evidence type="ECO:0000256" key="1">
    <source>
        <dbReference type="ARBA" id="ARBA00004127"/>
    </source>
</evidence>
<dbReference type="Proteomes" id="UP001163739">
    <property type="component" value="Chromosome"/>
</dbReference>
<evidence type="ECO:0000256" key="3">
    <source>
        <dbReference type="ARBA" id="ARBA00022989"/>
    </source>
</evidence>
<feature type="transmembrane region" description="Helical" evidence="7">
    <location>
        <begin position="142"/>
        <end position="168"/>
    </location>
</feature>
<proteinExistence type="predicted"/>
<feature type="transmembrane region" description="Helical" evidence="7">
    <location>
        <begin position="48"/>
        <end position="72"/>
    </location>
</feature>
<dbReference type="InterPro" id="IPR006694">
    <property type="entry name" value="Fatty_acid_hydroxylase"/>
</dbReference>
<evidence type="ECO:0000256" key="7">
    <source>
        <dbReference type="SAM" id="Phobius"/>
    </source>
</evidence>
<accession>A0ABY6N2B5</accession>
<sequence>MEFKVQYILLAFAPVFFGFILWEVWYLRNRQSEFPTAQYSWVDTISNGVLAVMHEATDAIAALGIMVLYHTLFDFRLFDIENSILSILLLFVLQDFLYYWFHRASHRVRWFWASHVVHHSSESLNFSTAFRQSATYPISGMWVFWLPLIALGFQPETVIAVVLFNLAYQFFIHTQVTPKLGWIEFIFNTPSHHRVHHARNPEYIDQNYAGTLIIWDRLFGTFVEEKDNLACEYGITDQIQTHNPITLTFHEWRAMLKDMRAPNQSLWHRLKHLWAPPEWAKSEEAAAGDKTQFQTKLHS</sequence>
<evidence type="ECO:0000256" key="6">
    <source>
        <dbReference type="ARBA" id="ARBA00023136"/>
    </source>
</evidence>
<protein>
    <submittedName>
        <fullName evidence="9">Sterol desaturase family protein</fullName>
    </submittedName>
</protein>
<keyword evidence="2 7" id="KW-0812">Transmembrane</keyword>
<keyword evidence="6 7" id="KW-0472">Membrane</keyword>
<evidence type="ECO:0000256" key="2">
    <source>
        <dbReference type="ARBA" id="ARBA00022692"/>
    </source>
</evidence>
<evidence type="ECO:0000256" key="5">
    <source>
        <dbReference type="ARBA" id="ARBA00023098"/>
    </source>
</evidence>
<keyword evidence="5" id="KW-0443">Lipid metabolism</keyword>
<feature type="transmembrane region" description="Helical" evidence="7">
    <location>
        <begin position="7"/>
        <end position="28"/>
    </location>
</feature>
<organism evidence="9 10">
    <name type="scientific">Alkalimarinus alittae</name>
    <dbReference type="NCBI Taxonomy" id="2961619"/>
    <lineage>
        <taxon>Bacteria</taxon>
        <taxon>Pseudomonadati</taxon>
        <taxon>Pseudomonadota</taxon>
        <taxon>Gammaproteobacteria</taxon>
        <taxon>Alteromonadales</taxon>
        <taxon>Alteromonadaceae</taxon>
        <taxon>Alkalimarinus</taxon>
    </lineage>
</organism>
<dbReference type="InterPro" id="IPR051689">
    <property type="entry name" value="Sterol_desaturase/TMEM195"/>
</dbReference>
<keyword evidence="10" id="KW-1185">Reference proteome</keyword>
<dbReference type="RefSeq" id="WP_265047708.1">
    <property type="nucleotide sequence ID" value="NZ_CP100390.1"/>
</dbReference>
<evidence type="ECO:0000313" key="10">
    <source>
        <dbReference type="Proteomes" id="UP001163739"/>
    </source>
</evidence>